<comment type="caution">
    <text evidence="12">The sequence shown here is derived from an EMBL/GenBank/DDBJ whole genome shotgun (WGS) entry which is preliminary data.</text>
</comment>
<dbReference type="GO" id="GO:0005886">
    <property type="term" value="C:plasma membrane"/>
    <property type="evidence" value="ECO:0007669"/>
    <property type="project" value="UniProtKB-SubCell"/>
</dbReference>
<dbReference type="PANTHER" id="PTHR30042">
    <property type="entry name" value="POTASSIUM-TRANSPORTING ATPASE C CHAIN"/>
    <property type="match status" value="1"/>
</dbReference>
<dbReference type="InterPro" id="IPR003820">
    <property type="entry name" value="KdpC"/>
</dbReference>
<dbReference type="NCBIfam" id="NF001454">
    <property type="entry name" value="PRK00315.1"/>
    <property type="match status" value="1"/>
</dbReference>
<dbReference type="GO" id="GO:0008556">
    <property type="term" value="F:P-type potassium transmembrane transporter activity"/>
    <property type="evidence" value="ECO:0007669"/>
    <property type="project" value="InterPro"/>
</dbReference>
<keyword evidence="5 11" id="KW-0547">Nucleotide-binding</keyword>
<accession>A0A4Z1E6J0</accession>
<keyword evidence="9 11" id="KW-0406">Ion transport</keyword>
<keyword evidence="10 11" id="KW-0472">Membrane</keyword>
<sequence length="207" mass="21153">MSRSSTLRPYAVALRAMLVATLALGLVYPLLITGVAAVAMPDRAAGSLVTAGAADEPARTVGSSLIGQSFTDPDGVALPGYLQSRPSAAGEGYDGGASSGSNLGPENTDLVAAVEQRRTEVAQREGVDVADVPADAVTASASGLDPHISPAYALLQVPRIARERGLPESEVESLMRSSIAGRDLGFLGEERVNVLAVNIALDELSVG</sequence>
<dbReference type="HAMAP" id="MF_00276">
    <property type="entry name" value="KdpC"/>
    <property type="match status" value="1"/>
</dbReference>
<evidence type="ECO:0000256" key="10">
    <source>
        <dbReference type="ARBA" id="ARBA00023136"/>
    </source>
</evidence>
<evidence type="ECO:0000256" key="8">
    <source>
        <dbReference type="ARBA" id="ARBA00022989"/>
    </source>
</evidence>
<feature type="transmembrane region" description="Helical" evidence="11">
    <location>
        <begin position="12"/>
        <end position="31"/>
    </location>
</feature>
<dbReference type="OrthoDB" id="9788285at2"/>
<keyword evidence="4 11" id="KW-0812">Transmembrane</keyword>
<reference evidence="12 13" key="1">
    <citation type="submission" date="2018-11" db="EMBL/GenBank/DDBJ databases">
        <title>Complete genome sequencing of the Actinobacteria Serinibacter sp. K3-2.</title>
        <authorList>
            <person name="Rakitin A.L."/>
            <person name="Beletsky A.V."/>
            <person name="Mardanov A.V."/>
            <person name="Ravin N.V."/>
            <person name="Gromova A.S."/>
            <person name="Filippova S.N."/>
            <person name="Gal'Chenko V.F."/>
        </authorList>
    </citation>
    <scope>NUCLEOTIDE SEQUENCE [LARGE SCALE GENOMIC DNA]</scope>
    <source>
        <strain evidence="12 13">K3-2</strain>
    </source>
</reference>
<keyword evidence="6 11" id="KW-0067">ATP-binding</keyword>
<proteinExistence type="inferred from homology"/>
<dbReference type="EMBL" id="RHPJ01000002">
    <property type="protein sequence ID" value="TGO05297.1"/>
    <property type="molecule type" value="Genomic_DNA"/>
</dbReference>
<evidence type="ECO:0000256" key="2">
    <source>
        <dbReference type="ARBA" id="ARBA00022475"/>
    </source>
</evidence>
<dbReference type="NCBIfam" id="TIGR00681">
    <property type="entry name" value="kdpC"/>
    <property type="match status" value="1"/>
</dbReference>
<dbReference type="AlphaFoldDB" id="A0A4Z1E6J0"/>
<dbReference type="Proteomes" id="UP000297318">
    <property type="component" value="Unassembled WGS sequence"/>
</dbReference>
<dbReference type="PANTHER" id="PTHR30042:SF2">
    <property type="entry name" value="POTASSIUM-TRANSPORTING ATPASE KDPC SUBUNIT"/>
    <property type="match status" value="1"/>
</dbReference>
<evidence type="ECO:0000256" key="4">
    <source>
        <dbReference type="ARBA" id="ARBA00022692"/>
    </source>
</evidence>
<dbReference type="RefSeq" id="WP_135849321.1">
    <property type="nucleotide sequence ID" value="NZ_RHPJ01000002.1"/>
</dbReference>
<evidence type="ECO:0000256" key="5">
    <source>
        <dbReference type="ARBA" id="ARBA00022741"/>
    </source>
</evidence>
<dbReference type="PIRSF" id="PIRSF001296">
    <property type="entry name" value="K_ATPase_KdpC"/>
    <property type="match status" value="1"/>
</dbReference>
<evidence type="ECO:0000256" key="6">
    <source>
        <dbReference type="ARBA" id="ARBA00022840"/>
    </source>
</evidence>
<evidence type="ECO:0000256" key="9">
    <source>
        <dbReference type="ARBA" id="ARBA00023065"/>
    </source>
</evidence>
<comment type="subcellular location">
    <subcellularLocation>
        <location evidence="11">Cell membrane</location>
        <topology evidence="11">Single-pass membrane protein</topology>
    </subcellularLocation>
</comment>
<organism evidence="12 13">
    <name type="scientific">Serinibacter arcticus</name>
    <dbReference type="NCBI Taxonomy" id="1655435"/>
    <lineage>
        <taxon>Bacteria</taxon>
        <taxon>Bacillati</taxon>
        <taxon>Actinomycetota</taxon>
        <taxon>Actinomycetes</taxon>
        <taxon>Micrococcales</taxon>
        <taxon>Beutenbergiaceae</taxon>
        <taxon>Serinibacter</taxon>
    </lineage>
</organism>
<comment type="function">
    <text evidence="11">Part of the high-affinity ATP-driven potassium transport (or Kdp) system, which catalyzes the hydrolysis of ATP coupled with the electrogenic transport of potassium into the cytoplasm. This subunit acts as a catalytic chaperone that increases the ATP-binding affinity of the ATP-hydrolyzing subunit KdpB by the formation of a transient KdpB/KdpC/ATP ternary complex.</text>
</comment>
<keyword evidence="8 11" id="KW-1133">Transmembrane helix</keyword>
<dbReference type="Pfam" id="PF02669">
    <property type="entry name" value="KdpC"/>
    <property type="match status" value="1"/>
</dbReference>
<dbReference type="GO" id="GO:0005524">
    <property type="term" value="F:ATP binding"/>
    <property type="evidence" value="ECO:0007669"/>
    <property type="project" value="UniProtKB-UniRule"/>
</dbReference>
<evidence type="ECO:0000313" key="13">
    <source>
        <dbReference type="Proteomes" id="UP000297318"/>
    </source>
</evidence>
<evidence type="ECO:0000256" key="11">
    <source>
        <dbReference type="HAMAP-Rule" id="MF_00276"/>
    </source>
</evidence>
<keyword evidence="1 11" id="KW-0813">Transport</keyword>
<evidence type="ECO:0000256" key="3">
    <source>
        <dbReference type="ARBA" id="ARBA00022538"/>
    </source>
</evidence>
<evidence type="ECO:0000256" key="7">
    <source>
        <dbReference type="ARBA" id="ARBA00022958"/>
    </source>
</evidence>
<comment type="subunit">
    <text evidence="11">The system is composed of three essential subunits: KdpA, KdpB and KdpC.</text>
</comment>
<evidence type="ECO:0000313" key="12">
    <source>
        <dbReference type="EMBL" id="TGO05297.1"/>
    </source>
</evidence>
<keyword evidence="3 11" id="KW-0633">Potassium transport</keyword>
<name>A0A4Z1E6J0_9MICO</name>
<keyword evidence="2 11" id="KW-1003">Cell membrane</keyword>
<protein>
    <recommendedName>
        <fullName evidence="11">Potassium-transporting ATPase KdpC subunit</fullName>
    </recommendedName>
    <alternativeName>
        <fullName evidence="11">ATP phosphohydrolase [potassium-transporting] C chain</fullName>
    </alternativeName>
    <alternativeName>
        <fullName evidence="11">Potassium-binding and translocating subunit C</fullName>
    </alternativeName>
    <alternativeName>
        <fullName evidence="11">Potassium-translocating ATPase C chain</fullName>
    </alternativeName>
</protein>
<evidence type="ECO:0000256" key="1">
    <source>
        <dbReference type="ARBA" id="ARBA00022448"/>
    </source>
</evidence>
<keyword evidence="13" id="KW-1185">Reference proteome</keyword>
<gene>
    <name evidence="11" type="primary">kdpC</name>
    <name evidence="12" type="ORF">SERN_1301</name>
</gene>
<comment type="similarity">
    <text evidence="11">Belongs to the KdpC family.</text>
</comment>
<keyword evidence="7 11" id="KW-0630">Potassium</keyword>